<dbReference type="InterPro" id="IPR042128">
    <property type="entry name" value="NuoE_dom"/>
</dbReference>
<keyword evidence="9" id="KW-1185">Reference proteome</keyword>
<comment type="similarity">
    <text evidence="1">Belongs to the complex I 24 kDa subunit family.</text>
</comment>
<accession>A0A939BNX2</accession>
<dbReference type="InterPro" id="IPR036249">
    <property type="entry name" value="Thioredoxin-like_sf"/>
</dbReference>
<feature type="binding site" evidence="7">
    <location>
        <position position="107"/>
    </location>
    <ligand>
        <name>[2Fe-2S] cluster</name>
        <dbReference type="ChEBI" id="CHEBI:190135"/>
    </ligand>
</feature>
<evidence type="ECO:0000256" key="5">
    <source>
        <dbReference type="ARBA" id="ARBA00023014"/>
    </source>
</evidence>
<dbReference type="NCBIfam" id="NF005722">
    <property type="entry name" value="PRK07539.1-2"/>
    <property type="match status" value="1"/>
</dbReference>
<feature type="binding site" evidence="7">
    <location>
        <position position="67"/>
    </location>
    <ligand>
        <name>[2Fe-2S] cluster</name>
        <dbReference type="ChEBI" id="CHEBI:190135"/>
    </ligand>
</feature>
<evidence type="ECO:0000313" key="9">
    <source>
        <dbReference type="Proteomes" id="UP000774000"/>
    </source>
</evidence>
<evidence type="ECO:0000256" key="6">
    <source>
        <dbReference type="ARBA" id="ARBA00034078"/>
    </source>
</evidence>
<comment type="cofactor">
    <cofactor evidence="7">
        <name>[2Fe-2S] cluster</name>
        <dbReference type="ChEBI" id="CHEBI:190135"/>
    </cofactor>
    <text evidence="7">Binds 1 [2Fe-2S] cluster.</text>
</comment>
<dbReference type="Pfam" id="PF01257">
    <property type="entry name" value="2Fe-2S_thioredx"/>
    <property type="match status" value="1"/>
</dbReference>
<dbReference type="Proteomes" id="UP000774000">
    <property type="component" value="Unassembled WGS sequence"/>
</dbReference>
<dbReference type="EMBL" id="JAFBDQ010000004">
    <property type="protein sequence ID" value="MBM7556207.1"/>
    <property type="molecule type" value="Genomic_DNA"/>
</dbReference>
<gene>
    <name evidence="8" type="ORF">JOC47_001043</name>
</gene>
<organism evidence="8 9">
    <name type="scientific">Halanaerobacter jeridensis</name>
    <dbReference type="NCBI Taxonomy" id="706427"/>
    <lineage>
        <taxon>Bacteria</taxon>
        <taxon>Bacillati</taxon>
        <taxon>Bacillota</taxon>
        <taxon>Clostridia</taxon>
        <taxon>Halanaerobiales</taxon>
        <taxon>Halobacteroidaceae</taxon>
        <taxon>Halanaerobacter</taxon>
    </lineage>
</organism>
<evidence type="ECO:0000256" key="3">
    <source>
        <dbReference type="ARBA" id="ARBA00022723"/>
    </source>
</evidence>
<name>A0A939BNX2_9FIRM</name>
<sequence>MARANLLERLHTIQDTYGYIPENEINKLSDQFDLPRSKVYGTIKFYSMFYTEPTGKYMVRVCDSLSCHLNDSEGLVTAVKNYLGIADGETTEDKKFTLEVVECLGHCGEGPVMMVNDQIYTYLNENRAIQILKDCM</sequence>
<keyword evidence="4 7" id="KW-0408">Iron</keyword>
<feature type="binding site" evidence="7">
    <location>
        <position position="103"/>
    </location>
    <ligand>
        <name>[2Fe-2S] cluster</name>
        <dbReference type="ChEBI" id="CHEBI:190135"/>
    </ligand>
</feature>
<evidence type="ECO:0000256" key="4">
    <source>
        <dbReference type="ARBA" id="ARBA00023004"/>
    </source>
</evidence>
<protein>
    <submittedName>
        <fullName evidence="8">NADH-quinone oxidoreductase subunit E</fullName>
    </submittedName>
</protein>
<reference evidence="8" key="1">
    <citation type="submission" date="2021-01" db="EMBL/GenBank/DDBJ databases">
        <title>Genomic Encyclopedia of Type Strains, Phase IV (KMG-IV): sequencing the most valuable type-strain genomes for metagenomic binning, comparative biology and taxonomic classification.</title>
        <authorList>
            <person name="Goeker M."/>
        </authorList>
    </citation>
    <scope>NUCLEOTIDE SEQUENCE</scope>
    <source>
        <strain evidence="8">DSM 23230</strain>
    </source>
</reference>
<keyword evidence="3 7" id="KW-0479">Metal-binding</keyword>
<evidence type="ECO:0000256" key="2">
    <source>
        <dbReference type="ARBA" id="ARBA00022714"/>
    </source>
</evidence>
<comment type="cofactor">
    <cofactor evidence="6">
        <name>[2Fe-2S] cluster</name>
        <dbReference type="ChEBI" id="CHEBI:190135"/>
    </cofactor>
</comment>
<dbReference type="GO" id="GO:0046872">
    <property type="term" value="F:metal ion binding"/>
    <property type="evidence" value="ECO:0007669"/>
    <property type="project" value="UniProtKB-KW"/>
</dbReference>
<keyword evidence="5 7" id="KW-0411">Iron-sulfur</keyword>
<dbReference type="Gene3D" id="1.10.10.1590">
    <property type="entry name" value="NADH-quinone oxidoreductase subunit E"/>
    <property type="match status" value="1"/>
</dbReference>
<dbReference type="InterPro" id="IPR002023">
    <property type="entry name" value="NuoE-like"/>
</dbReference>
<dbReference type="InterPro" id="IPR028431">
    <property type="entry name" value="NADP_DH_HndA-like"/>
</dbReference>
<dbReference type="CDD" id="cd03064">
    <property type="entry name" value="TRX_Fd_NuoE"/>
    <property type="match status" value="1"/>
</dbReference>
<dbReference type="Gene3D" id="3.40.30.10">
    <property type="entry name" value="Glutaredoxin"/>
    <property type="match status" value="1"/>
</dbReference>
<dbReference type="RefSeq" id="WP_204700917.1">
    <property type="nucleotide sequence ID" value="NZ_JAFBDQ010000004.1"/>
</dbReference>
<proteinExistence type="inferred from homology"/>
<dbReference type="SUPFAM" id="SSF52833">
    <property type="entry name" value="Thioredoxin-like"/>
    <property type="match status" value="1"/>
</dbReference>
<dbReference type="PANTHER" id="PTHR43342:SF1">
    <property type="entry name" value="BIFURCATING [FEFE] HYDROGENASE GAMMA SUBUNIT"/>
    <property type="match status" value="1"/>
</dbReference>
<feature type="binding site" evidence="7">
    <location>
        <position position="62"/>
    </location>
    <ligand>
        <name>[2Fe-2S] cluster</name>
        <dbReference type="ChEBI" id="CHEBI:190135"/>
    </ligand>
</feature>
<evidence type="ECO:0000256" key="1">
    <source>
        <dbReference type="ARBA" id="ARBA00010643"/>
    </source>
</evidence>
<dbReference type="PROSITE" id="PS01099">
    <property type="entry name" value="COMPLEX1_24K"/>
    <property type="match status" value="1"/>
</dbReference>
<evidence type="ECO:0000313" key="8">
    <source>
        <dbReference type="EMBL" id="MBM7556207.1"/>
    </source>
</evidence>
<keyword evidence="2 7" id="KW-0001">2Fe-2S</keyword>
<comment type="caution">
    <text evidence="8">The sequence shown here is derived from an EMBL/GenBank/DDBJ whole genome shotgun (WGS) entry which is preliminary data.</text>
</comment>
<dbReference type="InterPro" id="IPR041921">
    <property type="entry name" value="NuoE_N"/>
</dbReference>
<evidence type="ECO:0000256" key="7">
    <source>
        <dbReference type="PIRSR" id="PIRSR000216-1"/>
    </source>
</evidence>
<dbReference type="PANTHER" id="PTHR43342">
    <property type="entry name" value="NADH-QUINONE OXIDOREDUCTASE, E SUBUNIT"/>
    <property type="match status" value="1"/>
</dbReference>
<dbReference type="GO" id="GO:0051537">
    <property type="term" value="F:2 iron, 2 sulfur cluster binding"/>
    <property type="evidence" value="ECO:0007669"/>
    <property type="project" value="UniProtKB-KW"/>
</dbReference>
<dbReference type="AlphaFoldDB" id="A0A939BNX2"/>
<dbReference type="GO" id="GO:0016491">
    <property type="term" value="F:oxidoreductase activity"/>
    <property type="evidence" value="ECO:0007669"/>
    <property type="project" value="InterPro"/>
</dbReference>
<dbReference type="PIRSF" id="PIRSF000216">
    <property type="entry name" value="NADH_DH_24kDa"/>
    <property type="match status" value="1"/>
</dbReference>